<feature type="region of interest" description="Disordered" evidence="1">
    <location>
        <begin position="151"/>
        <end position="170"/>
    </location>
</feature>
<evidence type="ECO:0000313" key="3">
    <source>
        <dbReference type="Proteomes" id="UP000006591"/>
    </source>
</evidence>
<evidence type="ECO:0000313" key="2">
    <source>
        <dbReference type="EnsemblPlants" id="ONIVA03G24720.1"/>
    </source>
</evidence>
<dbReference type="STRING" id="4536.A0A0E0GPM1"/>
<reference evidence="2" key="1">
    <citation type="submission" date="2015-04" db="UniProtKB">
        <authorList>
            <consortium name="EnsemblPlants"/>
        </authorList>
    </citation>
    <scope>IDENTIFICATION</scope>
    <source>
        <strain evidence="2">SL10</strain>
    </source>
</reference>
<keyword evidence="3" id="KW-1185">Reference proteome</keyword>
<name>A0A0E0GPM1_ORYNI</name>
<proteinExistence type="predicted"/>
<organism evidence="2">
    <name type="scientific">Oryza nivara</name>
    <name type="common">Indian wild rice</name>
    <name type="synonym">Oryza sativa f. spontanea</name>
    <dbReference type="NCBI Taxonomy" id="4536"/>
    <lineage>
        <taxon>Eukaryota</taxon>
        <taxon>Viridiplantae</taxon>
        <taxon>Streptophyta</taxon>
        <taxon>Embryophyta</taxon>
        <taxon>Tracheophyta</taxon>
        <taxon>Spermatophyta</taxon>
        <taxon>Magnoliopsida</taxon>
        <taxon>Liliopsida</taxon>
        <taxon>Poales</taxon>
        <taxon>Poaceae</taxon>
        <taxon>BOP clade</taxon>
        <taxon>Oryzoideae</taxon>
        <taxon>Oryzeae</taxon>
        <taxon>Oryzinae</taxon>
        <taxon>Oryza</taxon>
    </lineage>
</organism>
<evidence type="ECO:0000256" key="1">
    <source>
        <dbReference type="SAM" id="MobiDB-lite"/>
    </source>
</evidence>
<dbReference type="EnsemblPlants" id="ONIVA03G24720.1">
    <property type="protein sequence ID" value="ONIVA03G24720.1"/>
    <property type="gene ID" value="ONIVA03G24720"/>
</dbReference>
<accession>A0A0E0GPM1</accession>
<reference evidence="2" key="2">
    <citation type="submission" date="2018-04" db="EMBL/GenBank/DDBJ databases">
        <title>OnivRS2 (Oryza nivara Reference Sequence Version 2).</title>
        <authorList>
            <person name="Zhang J."/>
            <person name="Kudrna D."/>
            <person name="Lee S."/>
            <person name="Talag J."/>
            <person name="Rajasekar S."/>
            <person name="Welchert J."/>
            <person name="Hsing Y.-I."/>
            <person name="Wing R.A."/>
        </authorList>
    </citation>
    <scope>NUCLEOTIDE SEQUENCE [LARGE SCALE GENOMIC DNA]</scope>
    <source>
        <strain evidence="2">SL10</strain>
    </source>
</reference>
<dbReference type="HOGENOM" id="CLU_1573155_0_0_1"/>
<dbReference type="Proteomes" id="UP000006591">
    <property type="component" value="Chromosome 3"/>
</dbReference>
<protein>
    <submittedName>
        <fullName evidence="2">Uncharacterized protein</fullName>
    </submittedName>
</protein>
<dbReference type="Gramene" id="ONIVA03G24720.1">
    <property type="protein sequence ID" value="ONIVA03G24720.1"/>
    <property type="gene ID" value="ONIVA03G24720"/>
</dbReference>
<feature type="compositionally biased region" description="Basic and acidic residues" evidence="1">
    <location>
        <begin position="73"/>
        <end position="89"/>
    </location>
</feature>
<feature type="region of interest" description="Disordered" evidence="1">
    <location>
        <begin position="1"/>
        <end position="26"/>
    </location>
</feature>
<sequence length="170" mass="18746">MVKSGGSKSSGGSHHGSDEEEVTMPVFDANLPAGVKDGLESACDYFDKCINQKFTKLERSIAMLVDRLPPPRQAHDRQGRRPPPEHHEYDAEDESPGLRSDGVQRDGSNVDAKGQRCNIFQLECKIQEKEPKDNNPAQVGLAEAQHIKVAQTPTILRHTHSGKDPITLKD</sequence>
<feature type="compositionally biased region" description="Basic and acidic residues" evidence="1">
    <location>
        <begin position="161"/>
        <end position="170"/>
    </location>
</feature>
<feature type="region of interest" description="Disordered" evidence="1">
    <location>
        <begin position="65"/>
        <end position="112"/>
    </location>
</feature>
<feature type="compositionally biased region" description="Low complexity" evidence="1">
    <location>
        <begin position="1"/>
        <end position="12"/>
    </location>
</feature>
<dbReference type="AlphaFoldDB" id="A0A0E0GPM1"/>